<reference evidence="2" key="1">
    <citation type="submission" date="2021-01" db="EMBL/GenBank/DDBJ databases">
        <authorList>
            <person name="Corre E."/>
            <person name="Pelletier E."/>
            <person name="Niang G."/>
            <person name="Scheremetjew M."/>
            <person name="Finn R."/>
            <person name="Kale V."/>
            <person name="Holt S."/>
            <person name="Cochrane G."/>
            <person name="Meng A."/>
            <person name="Brown T."/>
            <person name="Cohen L."/>
        </authorList>
    </citation>
    <scope>NUCLEOTIDE SEQUENCE</scope>
    <source>
        <strain evidence="2">SAG 11-49</strain>
    </source>
</reference>
<evidence type="ECO:0000313" key="2">
    <source>
        <dbReference type="EMBL" id="CAD8692586.1"/>
    </source>
</evidence>
<gene>
    <name evidence="2" type="ORF">CLEI1391_LOCUS16769</name>
</gene>
<evidence type="ECO:0000256" key="1">
    <source>
        <dbReference type="SAM" id="MobiDB-lite"/>
    </source>
</evidence>
<dbReference type="EMBL" id="HBFB01030038">
    <property type="protein sequence ID" value="CAD8692586.1"/>
    <property type="molecule type" value="Transcribed_RNA"/>
</dbReference>
<name>A0A7S0S0I2_9CHLO</name>
<feature type="compositionally biased region" description="Basic and acidic residues" evidence="1">
    <location>
        <begin position="74"/>
        <end position="84"/>
    </location>
</feature>
<organism evidence="2">
    <name type="scientific">Chlamydomonas leiostraca</name>
    <dbReference type="NCBI Taxonomy" id="1034604"/>
    <lineage>
        <taxon>Eukaryota</taxon>
        <taxon>Viridiplantae</taxon>
        <taxon>Chlorophyta</taxon>
        <taxon>core chlorophytes</taxon>
        <taxon>Chlorophyceae</taxon>
        <taxon>CS clade</taxon>
        <taxon>Chlamydomonadales</taxon>
        <taxon>Chlamydomonadaceae</taxon>
        <taxon>Chlamydomonas</taxon>
    </lineage>
</organism>
<protein>
    <submittedName>
        <fullName evidence="2">Uncharacterized protein</fullName>
    </submittedName>
</protein>
<sequence>MQTRTIFSSPRSIASTRSVVAKPSPIHVSRSIFVRASSKGKDAGDTTWSEIGQSAVSLLGAVAKKILTPAPKKQQQEEQKEEAFNRGSIEAPQSPQAIAQQAQAARQQGSLLPVIELPSAGILPSLMGKAMGSLVNMAIQAVGEQLASSAKDSADVYERGAARIRASADLRARLGEPLVVQPPLSQSVSSLTVNGRFSQRVVLLVPVYGARGGATAQITGTTDGGDGSLVVDVQMPQGDTIRIANASGAGAGAGGATIDVELSRD</sequence>
<dbReference type="AlphaFoldDB" id="A0A7S0S0I2"/>
<feature type="compositionally biased region" description="Low complexity" evidence="1">
    <location>
        <begin position="91"/>
        <end position="102"/>
    </location>
</feature>
<proteinExistence type="predicted"/>
<accession>A0A7S0S0I2</accession>
<feature type="region of interest" description="Disordered" evidence="1">
    <location>
        <begin position="69"/>
        <end position="102"/>
    </location>
</feature>